<evidence type="ECO:0000313" key="8">
    <source>
        <dbReference type="Proteomes" id="UP000800092"/>
    </source>
</evidence>
<keyword evidence="2 7" id="KW-0489">Methyltransferase</keyword>
<dbReference type="Proteomes" id="UP000800092">
    <property type="component" value="Unassembled WGS sequence"/>
</dbReference>
<proteinExistence type="inferred from homology"/>
<dbReference type="AlphaFoldDB" id="A0A6A6HNP4"/>
<evidence type="ECO:0000256" key="5">
    <source>
        <dbReference type="ARBA" id="ARBA00022939"/>
    </source>
</evidence>
<reference evidence="7" key="1">
    <citation type="journal article" date="2020" name="Stud. Mycol.">
        <title>101 Dothideomycetes genomes: a test case for predicting lifestyles and emergence of pathogens.</title>
        <authorList>
            <person name="Haridas S."/>
            <person name="Albert R."/>
            <person name="Binder M."/>
            <person name="Bloem J."/>
            <person name="Labutti K."/>
            <person name="Salamov A."/>
            <person name="Andreopoulos B."/>
            <person name="Baker S."/>
            <person name="Barry K."/>
            <person name="Bills G."/>
            <person name="Bluhm B."/>
            <person name="Cannon C."/>
            <person name="Castanera R."/>
            <person name="Culley D."/>
            <person name="Daum C."/>
            <person name="Ezra D."/>
            <person name="Gonzalez J."/>
            <person name="Henrissat B."/>
            <person name="Kuo A."/>
            <person name="Liang C."/>
            <person name="Lipzen A."/>
            <person name="Lutzoni F."/>
            <person name="Magnuson J."/>
            <person name="Mondo S."/>
            <person name="Nolan M."/>
            <person name="Ohm R."/>
            <person name="Pangilinan J."/>
            <person name="Park H.-J."/>
            <person name="Ramirez L."/>
            <person name="Alfaro M."/>
            <person name="Sun H."/>
            <person name="Tritt A."/>
            <person name="Yoshinaga Y."/>
            <person name="Zwiers L.-H."/>
            <person name="Turgeon B."/>
            <person name="Goodwin S."/>
            <person name="Spatafora J."/>
            <person name="Crous P."/>
            <person name="Grigoriev I."/>
        </authorList>
    </citation>
    <scope>NUCLEOTIDE SEQUENCE</scope>
    <source>
        <strain evidence="7">Tuck. ex Michener</strain>
    </source>
</reference>
<evidence type="ECO:0000256" key="4">
    <source>
        <dbReference type="ARBA" id="ARBA00022691"/>
    </source>
</evidence>
<gene>
    <name evidence="7" type="ORF">EV356DRAFT_514030</name>
</gene>
<evidence type="ECO:0000256" key="2">
    <source>
        <dbReference type="ARBA" id="ARBA00022603"/>
    </source>
</evidence>
<dbReference type="PROSITE" id="PS51682">
    <property type="entry name" value="SAM_OMT_I"/>
    <property type="match status" value="1"/>
</dbReference>
<dbReference type="InterPro" id="IPR029063">
    <property type="entry name" value="SAM-dependent_MTases_sf"/>
</dbReference>
<dbReference type="Gene3D" id="3.40.50.150">
    <property type="entry name" value="Vaccinia Virus protein VP39"/>
    <property type="match status" value="1"/>
</dbReference>
<keyword evidence="3 7" id="KW-0808">Transferase</keyword>
<dbReference type="PANTHER" id="PTHR43836:SF2">
    <property type="entry name" value="CATECHOL O-METHYLTRANSFERASE 1-RELATED"/>
    <property type="match status" value="1"/>
</dbReference>
<evidence type="ECO:0000256" key="6">
    <source>
        <dbReference type="ARBA" id="ARBA00023453"/>
    </source>
</evidence>
<keyword evidence="5" id="KW-0128">Catecholamine metabolism</keyword>
<organism evidence="7 8">
    <name type="scientific">Viridothelium virens</name>
    <name type="common">Speckled blister lichen</name>
    <name type="synonym">Trypethelium virens</name>
    <dbReference type="NCBI Taxonomy" id="1048519"/>
    <lineage>
        <taxon>Eukaryota</taxon>
        <taxon>Fungi</taxon>
        <taxon>Dikarya</taxon>
        <taxon>Ascomycota</taxon>
        <taxon>Pezizomycotina</taxon>
        <taxon>Dothideomycetes</taxon>
        <taxon>Dothideomycetes incertae sedis</taxon>
        <taxon>Trypetheliales</taxon>
        <taxon>Trypetheliaceae</taxon>
        <taxon>Viridothelium</taxon>
    </lineage>
</organism>
<comment type="similarity">
    <text evidence="6">Belongs to the class I-like SAM-binding methyltransferase superfamily. Cation-dependent O-methyltransferase family.</text>
</comment>
<dbReference type="PANTHER" id="PTHR43836">
    <property type="entry name" value="CATECHOL O-METHYLTRANSFERASE 1-RELATED"/>
    <property type="match status" value="1"/>
</dbReference>
<evidence type="ECO:0000256" key="1">
    <source>
        <dbReference type="ARBA" id="ARBA00012880"/>
    </source>
</evidence>
<accession>A0A6A6HNP4</accession>
<name>A0A6A6HNP4_VIRVR</name>
<dbReference type="OrthoDB" id="186626at2759"/>
<evidence type="ECO:0000256" key="3">
    <source>
        <dbReference type="ARBA" id="ARBA00022679"/>
    </source>
</evidence>
<dbReference type="SUPFAM" id="SSF53335">
    <property type="entry name" value="S-adenosyl-L-methionine-dependent methyltransferases"/>
    <property type="match status" value="1"/>
</dbReference>
<dbReference type="GO" id="GO:0006584">
    <property type="term" value="P:catecholamine metabolic process"/>
    <property type="evidence" value="ECO:0007669"/>
    <property type="project" value="UniProtKB-KW"/>
</dbReference>
<dbReference type="EC" id="2.1.1.6" evidence="1"/>
<keyword evidence="8" id="KW-1185">Reference proteome</keyword>
<dbReference type="EMBL" id="ML991772">
    <property type="protein sequence ID" value="KAF2239754.1"/>
    <property type="molecule type" value="Genomic_DNA"/>
</dbReference>
<dbReference type="Pfam" id="PF13578">
    <property type="entry name" value="Methyltransf_24"/>
    <property type="match status" value="1"/>
</dbReference>
<dbReference type="InterPro" id="IPR002935">
    <property type="entry name" value="SAM_O-MeTrfase"/>
</dbReference>
<protein>
    <recommendedName>
        <fullName evidence="1">catechol O-methyltransferase</fullName>
        <ecNumber evidence="1">2.1.1.6</ecNumber>
    </recommendedName>
</protein>
<keyword evidence="4" id="KW-0949">S-adenosyl-L-methionine</keyword>
<dbReference type="GO" id="GO:0032259">
    <property type="term" value="P:methylation"/>
    <property type="evidence" value="ECO:0007669"/>
    <property type="project" value="UniProtKB-KW"/>
</dbReference>
<dbReference type="GO" id="GO:0008171">
    <property type="term" value="F:O-methyltransferase activity"/>
    <property type="evidence" value="ECO:0007669"/>
    <property type="project" value="InterPro"/>
</dbReference>
<evidence type="ECO:0000313" key="7">
    <source>
        <dbReference type="EMBL" id="KAF2239754.1"/>
    </source>
</evidence>
<sequence>MRGSPEAVIAAIDEYGRTTKFLMNIGSHKGDIVTEVITTCRPEIVVEIGGYVGYSAILFGNVVRRVGGKRYISIEENPSFAAVSTKLIELAGLDDIVTVVVGPSDTMLRHLYETKAVRTIDLLFLDHLKPLYTRDLRHCENFGMIRPGTTLVADDVIQPGNPQYLAYVRATPLEKKARMKSGILNGEEIGGDPTLIYESRMIHTFHMSGVPVGWY</sequence>